<name>A0ABM1LDN4_GEKJA</name>
<dbReference type="EC" id="2.3.1.-" evidence="1"/>
<evidence type="ECO:0000259" key="2">
    <source>
        <dbReference type="Pfam" id="PF06021"/>
    </source>
</evidence>
<dbReference type="GeneID" id="107125129"/>
<comment type="similarity">
    <text evidence="1">Belongs to the glycine N-acyltransferase family.</text>
</comment>
<dbReference type="InterPro" id="IPR015938">
    <property type="entry name" value="Glycine_N-acyltransferase_N"/>
</dbReference>
<proteinExistence type="inferred from homology"/>
<evidence type="ECO:0000313" key="3">
    <source>
        <dbReference type="Proteomes" id="UP000694871"/>
    </source>
</evidence>
<keyword evidence="3" id="KW-1185">Reference proteome</keyword>
<dbReference type="PANTHER" id="PTHR15298:SF1">
    <property type="entry name" value="GLYCINE N-ACYLTRANSFERASE-LIKE PROTEIN"/>
    <property type="match status" value="1"/>
</dbReference>
<protein>
    <recommendedName>
        <fullName evidence="1">Glycine N-acyltransferase-like protein</fullName>
        <ecNumber evidence="1">2.3.1.-</ecNumber>
    </recommendedName>
</protein>
<gene>
    <name evidence="4" type="primary">LOC107125129</name>
</gene>
<evidence type="ECO:0000256" key="1">
    <source>
        <dbReference type="RuleBase" id="RU368002"/>
    </source>
</evidence>
<accession>A0ABM1LDN4</accession>
<sequence length="140" mass="15906">MLILSCPSKLQLLEGILRKCLPQTLSVHGAVMHINRGNPAGHEVLVDSWPKFKAVLTRPCREVSKDDSDFYTNMYAAFYHDLDAYRTLLQDSDAINWAQTFYILGNRQLPTGKGDRKTQQQFSCAILNVQPLAFQDIHIL</sequence>
<dbReference type="InterPro" id="IPR010313">
    <property type="entry name" value="Glycine_N-acyltransferase"/>
</dbReference>
<dbReference type="PANTHER" id="PTHR15298">
    <property type="entry name" value="L-COA N-ACYLTRANSFERASE-RELATED"/>
    <property type="match status" value="1"/>
</dbReference>
<dbReference type="Pfam" id="PF06021">
    <property type="entry name" value="Gly_acyl_tr_N"/>
    <property type="match status" value="1"/>
</dbReference>
<dbReference type="RefSeq" id="XP_015284071.1">
    <property type="nucleotide sequence ID" value="XM_015428585.1"/>
</dbReference>
<dbReference type="Proteomes" id="UP000694871">
    <property type="component" value="Unplaced"/>
</dbReference>
<keyword evidence="1" id="KW-0808">Transferase</keyword>
<feature type="domain" description="Glycine N-acyltransferase N-terminal" evidence="2">
    <location>
        <begin position="1"/>
        <end position="107"/>
    </location>
</feature>
<reference evidence="4" key="1">
    <citation type="submission" date="2025-08" db="UniProtKB">
        <authorList>
            <consortium name="RefSeq"/>
        </authorList>
    </citation>
    <scope>IDENTIFICATION</scope>
</reference>
<organism evidence="3 4">
    <name type="scientific">Gekko japonicus</name>
    <name type="common">Schlegel's Japanese gecko</name>
    <dbReference type="NCBI Taxonomy" id="146911"/>
    <lineage>
        <taxon>Eukaryota</taxon>
        <taxon>Metazoa</taxon>
        <taxon>Chordata</taxon>
        <taxon>Craniata</taxon>
        <taxon>Vertebrata</taxon>
        <taxon>Euteleostomi</taxon>
        <taxon>Lepidosauria</taxon>
        <taxon>Squamata</taxon>
        <taxon>Bifurcata</taxon>
        <taxon>Gekkota</taxon>
        <taxon>Gekkonidae</taxon>
        <taxon>Gekkoninae</taxon>
        <taxon>Gekko</taxon>
    </lineage>
</organism>
<keyword evidence="1" id="KW-0012">Acyltransferase</keyword>
<evidence type="ECO:0000313" key="4">
    <source>
        <dbReference type="RefSeq" id="XP_015284071.1"/>
    </source>
</evidence>